<dbReference type="Pfam" id="PF03524">
    <property type="entry name" value="CagX"/>
    <property type="match status" value="1"/>
</dbReference>
<dbReference type="InterPro" id="IPR038161">
    <property type="entry name" value="VirB9/CagX/TrbG_C_sf"/>
</dbReference>
<evidence type="ECO:0000313" key="5">
    <source>
        <dbReference type="EMBL" id="RVZ36052.1"/>
    </source>
</evidence>
<feature type="signal peptide" evidence="4">
    <location>
        <begin position="1"/>
        <end position="19"/>
    </location>
</feature>
<evidence type="ECO:0000256" key="3">
    <source>
        <dbReference type="SAM" id="MobiDB-lite"/>
    </source>
</evidence>
<proteinExistence type="inferred from homology"/>
<gene>
    <name evidence="5" type="ORF">EC547_01740</name>
</gene>
<dbReference type="EMBL" id="RJHK01000002">
    <property type="protein sequence ID" value="RVZ36052.1"/>
    <property type="molecule type" value="Genomic_DNA"/>
</dbReference>
<organism evidence="5 6">
    <name type="scientific">Helicobacter pylori</name>
    <name type="common">Campylobacter pylori</name>
    <dbReference type="NCBI Taxonomy" id="210"/>
    <lineage>
        <taxon>Bacteria</taxon>
        <taxon>Pseudomonadati</taxon>
        <taxon>Campylobacterota</taxon>
        <taxon>Epsilonproteobacteria</taxon>
        <taxon>Campylobacterales</taxon>
        <taxon>Helicobacteraceae</taxon>
        <taxon>Helicobacter</taxon>
    </lineage>
</organism>
<comment type="similarity">
    <text evidence="1">Belongs to the TrbG/VirB9 family.</text>
</comment>
<dbReference type="CDD" id="cd06911">
    <property type="entry name" value="VirB9_CagX_TrbG"/>
    <property type="match status" value="1"/>
</dbReference>
<accession>A0AB37V1R7</accession>
<feature type="compositionally biased region" description="Basic and acidic residues" evidence="3">
    <location>
        <begin position="185"/>
        <end position="208"/>
    </location>
</feature>
<evidence type="ECO:0000313" key="6">
    <source>
        <dbReference type="Proteomes" id="UP000289024"/>
    </source>
</evidence>
<sequence>MRKFLYALMGFLLAFSALRADDFLEEANETAPANLNHPMQDLNAIQGSFFDKNRSKMSNTLNIDYFQGQTYKIRLRYAMATLLFFSKPISDFVLGDKVGFDAKILESNDRILLIKPLQIGVDSNISVIDNGGKIFSFYVFSTTFTSSKHPNLQVFIEDKNYYSNAFMKPQNKENALENAPTNNKPLKEETLKEELKEEKEEAKEKEEETITIGDNTNAMKIVKKDIQKGYRALKSSQRKWYCLGICSKKSKPSLMPEEIFNDKQFTYFKFDKKLALSKFPVIYKVVDGYDNPVNTRIVGDYIIAEDVSAKWTLRLGKDYLCIRFVKRARDE</sequence>
<dbReference type="Gene3D" id="2.60.40.2500">
    <property type="match status" value="1"/>
</dbReference>
<protein>
    <submittedName>
        <fullName evidence="5">Conjugal transfer protein</fullName>
    </submittedName>
</protein>
<reference evidence="5 6" key="1">
    <citation type="submission" date="2018-10" db="EMBL/GenBank/DDBJ databases">
        <title>Genetic determinants and prediction of antibiotic resistance phenotypes in Helicobacter pylori.</title>
        <authorList>
            <person name="Wagner K."/>
        </authorList>
    </citation>
    <scope>NUCLEOTIDE SEQUENCE [LARGE SCALE GENOMIC DNA]</scope>
    <source>
        <strain evidence="5 6">ZH97</strain>
    </source>
</reference>
<evidence type="ECO:0000256" key="1">
    <source>
        <dbReference type="ARBA" id="ARBA00006135"/>
    </source>
</evidence>
<dbReference type="InterPro" id="IPR010258">
    <property type="entry name" value="Conjugal_tfr_TrbG/VirB9/CagX"/>
</dbReference>
<feature type="chain" id="PRO_5044327336" evidence="4">
    <location>
        <begin position="20"/>
        <end position="331"/>
    </location>
</feature>
<evidence type="ECO:0000256" key="2">
    <source>
        <dbReference type="ARBA" id="ARBA00022729"/>
    </source>
</evidence>
<name>A0AB37V1R7_HELPX</name>
<dbReference type="InterPro" id="IPR033645">
    <property type="entry name" value="VirB9/CagX/TrbG_C"/>
</dbReference>
<evidence type="ECO:0000256" key="4">
    <source>
        <dbReference type="SAM" id="SignalP"/>
    </source>
</evidence>
<dbReference type="Proteomes" id="UP000289024">
    <property type="component" value="Unassembled WGS sequence"/>
</dbReference>
<keyword evidence="2 4" id="KW-0732">Signal</keyword>
<dbReference type="RefSeq" id="WP_128037341.1">
    <property type="nucleotide sequence ID" value="NZ_RJHK01000002.1"/>
</dbReference>
<feature type="region of interest" description="Disordered" evidence="3">
    <location>
        <begin position="172"/>
        <end position="209"/>
    </location>
</feature>
<dbReference type="AlphaFoldDB" id="A0AB37V1R7"/>
<comment type="caution">
    <text evidence="5">The sequence shown here is derived from an EMBL/GenBank/DDBJ whole genome shotgun (WGS) entry which is preliminary data.</text>
</comment>